<protein>
    <submittedName>
        <fullName evidence="1">Uncharacterized protein</fullName>
    </submittedName>
</protein>
<dbReference type="EMBL" id="SOZJ01000001">
    <property type="protein sequence ID" value="TGJ72890.1"/>
    <property type="molecule type" value="Genomic_DNA"/>
</dbReference>
<dbReference type="Proteomes" id="UP000297595">
    <property type="component" value="Unassembled WGS sequence"/>
</dbReference>
<gene>
    <name evidence="1" type="ORF">EYR41_000018</name>
</gene>
<organism evidence="1 2">
    <name type="scientific">Orbilia oligospora</name>
    <name type="common">Nematode-trapping fungus</name>
    <name type="synonym">Arthrobotrys oligospora</name>
    <dbReference type="NCBI Taxonomy" id="2813651"/>
    <lineage>
        <taxon>Eukaryota</taxon>
        <taxon>Fungi</taxon>
        <taxon>Dikarya</taxon>
        <taxon>Ascomycota</taxon>
        <taxon>Pezizomycotina</taxon>
        <taxon>Orbiliomycetes</taxon>
        <taxon>Orbiliales</taxon>
        <taxon>Orbiliaceae</taxon>
        <taxon>Orbilia</taxon>
    </lineage>
</organism>
<evidence type="ECO:0000313" key="1">
    <source>
        <dbReference type="EMBL" id="TGJ72890.1"/>
    </source>
</evidence>
<evidence type="ECO:0000313" key="2">
    <source>
        <dbReference type="Proteomes" id="UP000297595"/>
    </source>
</evidence>
<name>A0A7C8KLC2_ORBOL</name>
<proteinExistence type="predicted"/>
<accession>A0A7C8KLC2</accession>
<dbReference type="AlphaFoldDB" id="A0A7C8KLC2"/>
<sequence length="71" mass="8246">MIVYIEPTAIRLSLFRSHQRPKNRLCFLSQKGYVDTGTDGILHQARNLTLASRRKHNRTRPVYVILALQDP</sequence>
<reference evidence="1 2" key="1">
    <citation type="submission" date="2019-03" db="EMBL/GenBank/DDBJ databases">
        <title>Nematode-trapping fungi genome.</title>
        <authorList>
            <person name="Vidal-Diez De Ulzurrun G."/>
        </authorList>
    </citation>
    <scope>NUCLEOTIDE SEQUENCE [LARGE SCALE GENOMIC DNA]</scope>
    <source>
        <strain evidence="1 2">TWF154</strain>
    </source>
</reference>
<comment type="caution">
    <text evidence="1">The sequence shown here is derived from an EMBL/GenBank/DDBJ whole genome shotgun (WGS) entry which is preliminary data.</text>
</comment>